<dbReference type="AlphaFoldDB" id="A0AAW0C6N6"/>
<evidence type="ECO:0000313" key="3">
    <source>
        <dbReference type="EMBL" id="KAK7034539.1"/>
    </source>
</evidence>
<organism evidence="3 4">
    <name type="scientific">Paramarasmius palmivorus</name>
    <dbReference type="NCBI Taxonomy" id="297713"/>
    <lineage>
        <taxon>Eukaryota</taxon>
        <taxon>Fungi</taxon>
        <taxon>Dikarya</taxon>
        <taxon>Basidiomycota</taxon>
        <taxon>Agaricomycotina</taxon>
        <taxon>Agaricomycetes</taxon>
        <taxon>Agaricomycetidae</taxon>
        <taxon>Agaricales</taxon>
        <taxon>Marasmiineae</taxon>
        <taxon>Marasmiaceae</taxon>
        <taxon>Paramarasmius</taxon>
    </lineage>
</organism>
<feature type="compositionally biased region" description="Low complexity" evidence="1">
    <location>
        <begin position="15"/>
        <end position="38"/>
    </location>
</feature>
<name>A0AAW0C6N6_9AGAR</name>
<feature type="compositionally biased region" description="Polar residues" evidence="1">
    <location>
        <begin position="560"/>
        <end position="570"/>
    </location>
</feature>
<feature type="transmembrane region" description="Helical" evidence="2">
    <location>
        <begin position="620"/>
        <end position="642"/>
    </location>
</feature>
<evidence type="ECO:0000313" key="4">
    <source>
        <dbReference type="Proteomes" id="UP001383192"/>
    </source>
</evidence>
<proteinExistence type="predicted"/>
<keyword evidence="2" id="KW-0472">Membrane</keyword>
<gene>
    <name evidence="3" type="ORF">VNI00_012386</name>
</gene>
<dbReference type="Proteomes" id="UP001383192">
    <property type="component" value="Unassembled WGS sequence"/>
</dbReference>
<feature type="region of interest" description="Disordered" evidence="1">
    <location>
        <begin position="123"/>
        <end position="145"/>
    </location>
</feature>
<protein>
    <submittedName>
        <fullName evidence="3">Uncharacterized protein</fullName>
    </submittedName>
</protein>
<evidence type="ECO:0000256" key="1">
    <source>
        <dbReference type="SAM" id="MobiDB-lite"/>
    </source>
</evidence>
<feature type="transmembrane region" description="Helical" evidence="2">
    <location>
        <begin position="663"/>
        <end position="684"/>
    </location>
</feature>
<feature type="compositionally biased region" description="Basic residues" evidence="1">
    <location>
        <begin position="572"/>
        <end position="581"/>
    </location>
</feature>
<reference evidence="3 4" key="1">
    <citation type="submission" date="2024-01" db="EMBL/GenBank/DDBJ databases">
        <title>A draft genome for a cacao thread blight-causing isolate of Paramarasmius palmivorus.</title>
        <authorList>
            <person name="Baruah I.K."/>
            <person name="Bukari Y."/>
            <person name="Amoako-Attah I."/>
            <person name="Meinhardt L.W."/>
            <person name="Bailey B.A."/>
            <person name="Cohen S.P."/>
        </authorList>
    </citation>
    <scope>NUCLEOTIDE SEQUENCE [LARGE SCALE GENOMIC DNA]</scope>
    <source>
        <strain evidence="3 4">GH-12</strain>
    </source>
</reference>
<feature type="compositionally biased region" description="Low complexity" evidence="1">
    <location>
        <begin position="592"/>
        <end position="609"/>
    </location>
</feature>
<comment type="caution">
    <text evidence="3">The sequence shown here is derived from an EMBL/GenBank/DDBJ whole genome shotgun (WGS) entry which is preliminary data.</text>
</comment>
<keyword evidence="4" id="KW-1185">Reference proteome</keyword>
<sequence length="698" mass="74095">MSQPDTPPLQPSPTPLTVTTTASQSASHSQPSSPRSSHGLPSPPDSPYSDSVSSFPSVSSSFFFSSAAVSPPHHSNDEGDHSSSVSGPVGPGLIIPSLTLPDAVKRPTAYGKTIGELKMIVVDGGGGGRNGGRSGGSGRERAAASSLKTERLARMLLEDNEDVVETAEQWEDIEDTALRVLRASTDWVEHRDAHGLDKFEPARNIQIYEVDDSLYEDASKLSDKLKAIIQEPFHNLSNVLGEKALTSAPDAVPMLASLISAPTSPLYTVLVILIQSSPTPLEEQLVDTLASQIPIICIPSSSFSFTSLSPRTHNPSYTSTMGSNDTLSSFRPLTPLALRHGLFRSPEILATIRTEASEKFLRWSRVEGVVKEIWNNRSTRGRNLTITQSTALSGGMARSKVGWEKEWQGRWEEQLSGDVSARLREMEREADNADLSESSDDEQRSGSSASDQEDNGLPLSNSETAENIQQDHTAKSGQDNEETSLSQTVHPLAPSDSSQPSTDPESLASSVLPGSESEPEVARRIVGVTSSTTHQVSNLNTIRHSSISAKAAKRALPLSGTVSKSISLPPNSKHRKTRSKTKPPPGSRMYGSRKASSTSPTSKASGKPSPISPSLAFDPLHLPSLLVFSLSLLGPLKAKLGSTIMTVIRRDGRAEGKPEKSRVTAALAGASVGFCVGVGVGLMISSYGVLGSSGGTTA</sequence>
<feature type="compositionally biased region" description="Low complexity" evidence="1">
    <location>
        <begin position="47"/>
        <end position="72"/>
    </location>
</feature>
<feature type="compositionally biased region" description="Pro residues" evidence="1">
    <location>
        <begin position="1"/>
        <end position="14"/>
    </location>
</feature>
<feature type="region of interest" description="Disordered" evidence="1">
    <location>
        <begin position="428"/>
        <end position="521"/>
    </location>
</feature>
<dbReference type="EMBL" id="JAYKXP010000057">
    <property type="protein sequence ID" value="KAK7034539.1"/>
    <property type="molecule type" value="Genomic_DNA"/>
</dbReference>
<feature type="compositionally biased region" description="Gly residues" evidence="1">
    <location>
        <begin position="123"/>
        <end position="137"/>
    </location>
</feature>
<feature type="region of interest" description="Disordered" evidence="1">
    <location>
        <begin position="554"/>
        <end position="610"/>
    </location>
</feature>
<feature type="compositionally biased region" description="Polar residues" evidence="1">
    <location>
        <begin position="458"/>
        <end position="509"/>
    </location>
</feature>
<keyword evidence="2" id="KW-0812">Transmembrane</keyword>
<feature type="region of interest" description="Disordered" evidence="1">
    <location>
        <begin position="1"/>
        <end position="89"/>
    </location>
</feature>
<keyword evidence="2" id="KW-1133">Transmembrane helix</keyword>
<evidence type="ECO:0000256" key="2">
    <source>
        <dbReference type="SAM" id="Phobius"/>
    </source>
</evidence>
<accession>A0AAW0C6N6</accession>